<evidence type="ECO:0000313" key="2">
    <source>
        <dbReference type="EMBL" id="MCR1898200.1"/>
    </source>
</evidence>
<dbReference type="InterPro" id="IPR026268">
    <property type="entry name" value="RseC"/>
</dbReference>
<name>A0AAE3KYU4_9FIRM</name>
<evidence type="ECO:0000313" key="3">
    <source>
        <dbReference type="Proteomes" id="UP001205748"/>
    </source>
</evidence>
<evidence type="ECO:0000256" key="1">
    <source>
        <dbReference type="SAM" id="Phobius"/>
    </source>
</evidence>
<dbReference type="PIRSF" id="PIRSF004923">
    <property type="entry name" value="RseC"/>
    <property type="match status" value="1"/>
</dbReference>
<dbReference type="RefSeq" id="WP_257529656.1">
    <property type="nucleotide sequence ID" value="NZ_JANKAS010000002.1"/>
</dbReference>
<keyword evidence="1" id="KW-0812">Transmembrane</keyword>
<proteinExistence type="predicted"/>
<feature type="transmembrane region" description="Helical" evidence="1">
    <location>
        <begin position="70"/>
        <end position="90"/>
    </location>
</feature>
<protein>
    <submittedName>
        <fullName evidence="2">SoxR reducing system RseC family protein</fullName>
    </submittedName>
</protein>
<dbReference type="InterPro" id="IPR007359">
    <property type="entry name" value="SigmaE_reg_RseC_MucC"/>
</dbReference>
<feature type="transmembrane region" description="Helical" evidence="1">
    <location>
        <begin position="102"/>
        <end position="119"/>
    </location>
</feature>
<dbReference type="Pfam" id="PF04246">
    <property type="entry name" value="RseC_MucC"/>
    <property type="match status" value="1"/>
</dbReference>
<dbReference type="Proteomes" id="UP001205748">
    <property type="component" value="Unassembled WGS sequence"/>
</dbReference>
<accession>A0AAE3KYU4</accession>
<sequence length="142" mass="15873">MRETGYVVSVQKEMAKVQIQRHAACGDCGACQIGQEKMTMEALVENLISAKIGDRVEIETETVNILKASFIIYAFPLISFIVGTVLGYQIAISMGYDHPANFIAFGSGILFTILSYLVVKFNEKRFVKDKAYRPTILRIIEN</sequence>
<dbReference type="AlphaFoldDB" id="A0AAE3KYU4"/>
<comment type="caution">
    <text evidence="2">The sequence shown here is derived from an EMBL/GenBank/DDBJ whole genome shotgun (WGS) entry which is preliminary data.</text>
</comment>
<organism evidence="2 3">
    <name type="scientific">Irregularibacter muris</name>
    <dbReference type="NCBI Taxonomy" id="1796619"/>
    <lineage>
        <taxon>Bacteria</taxon>
        <taxon>Bacillati</taxon>
        <taxon>Bacillota</taxon>
        <taxon>Clostridia</taxon>
        <taxon>Eubacteriales</taxon>
        <taxon>Eubacteriaceae</taxon>
        <taxon>Irregularibacter</taxon>
    </lineage>
</organism>
<keyword evidence="1" id="KW-1133">Transmembrane helix</keyword>
<keyword evidence="3" id="KW-1185">Reference proteome</keyword>
<gene>
    <name evidence="2" type="ORF">NSA47_04255</name>
</gene>
<dbReference type="PANTHER" id="PTHR35867:SF1">
    <property type="entry name" value="PROTEIN RSEC"/>
    <property type="match status" value="1"/>
</dbReference>
<reference evidence="2" key="1">
    <citation type="submission" date="2022-07" db="EMBL/GenBank/DDBJ databases">
        <title>Enhanced cultured diversity of the mouse gut microbiota enables custom-made synthetic communities.</title>
        <authorList>
            <person name="Afrizal A."/>
        </authorList>
    </citation>
    <scope>NUCLEOTIDE SEQUENCE</scope>
    <source>
        <strain evidence="2">DSM 28593</strain>
    </source>
</reference>
<keyword evidence="1" id="KW-0472">Membrane</keyword>
<dbReference type="EMBL" id="JANKAS010000002">
    <property type="protein sequence ID" value="MCR1898200.1"/>
    <property type="molecule type" value="Genomic_DNA"/>
</dbReference>
<dbReference type="PANTHER" id="PTHR35867">
    <property type="entry name" value="PROTEIN RSEC"/>
    <property type="match status" value="1"/>
</dbReference>